<sequence>MSDTKVKVAVRVRPMNRRGKFFHLYCLPRFLSRTFTPNVLRKLGRLRHCCFQPDFTSPKSDLSLV</sequence>
<accession>Q4TF49</accession>
<evidence type="ECO:0000313" key="1">
    <source>
        <dbReference type="EMBL" id="CAF88483.1"/>
    </source>
</evidence>
<dbReference type="KEGG" id="tng:GSTEN00034098G001"/>
<reference evidence="1" key="1">
    <citation type="journal article" date="2004" name="Nature">
        <title>Genome duplication in the teleost fish Tetraodon nigroviridis reveals the early vertebrate proto-karyotype.</title>
        <authorList>
            <person name="Jaillon O."/>
            <person name="Aury J.-M."/>
            <person name="Brunet F."/>
            <person name="Petit J.-L."/>
            <person name="Stange-Thomann N."/>
            <person name="Mauceli E."/>
            <person name="Bouneau L."/>
            <person name="Fischer C."/>
            <person name="Ozouf-Costaz C."/>
            <person name="Bernot A."/>
            <person name="Nicaud S."/>
            <person name="Jaffe D."/>
            <person name="Fisher S."/>
            <person name="Lutfalla G."/>
            <person name="Dossat C."/>
            <person name="Segurens B."/>
            <person name="Dasilva C."/>
            <person name="Salanoubat M."/>
            <person name="Levy M."/>
            <person name="Boudet N."/>
            <person name="Castellano S."/>
            <person name="Anthouard V."/>
            <person name="Jubin C."/>
            <person name="Castelli V."/>
            <person name="Katinka M."/>
            <person name="Vacherie B."/>
            <person name="Biemont C."/>
            <person name="Skalli Z."/>
            <person name="Cattolico L."/>
            <person name="Poulain J."/>
            <person name="De Berardinis V."/>
            <person name="Cruaud C."/>
            <person name="Duprat S."/>
            <person name="Brottier P."/>
            <person name="Coutanceau J.-P."/>
            <person name="Gouzy J."/>
            <person name="Parra G."/>
            <person name="Lardier G."/>
            <person name="Chapple C."/>
            <person name="McKernan K.J."/>
            <person name="McEwan P."/>
            <person name="Bosak S."/>
            <person name="Kellis M."/>
            <person name="Volff J.-N."/>
            <person name="Guigo R."/>
            <person name="Zody M.C."/>
            <person name="Mesirov J."/>
            <person name="Lindblad-Toh K."/>
            <person name="Birren B."/>
            <person name="Nusbaum C."/>
            <person name="Kahn D."/>
            <person name="Robinson-Rechavi M."/>
            <person name="Laudet V."/>
            <person name="Schachter V."/>
            <person name="Quetier F."/>
            <person name="Saurin W."/>
            <person name="Scarpelli C."/>
            <person name="Wincker P."/>
            <person name="Lander E.S."/>
            <person name="Weissenbach J."/>
            <person name="Roest Crollius H."/>
        </authorList>
    </citation>
    <scope>NUCLEOTIDE SEQUENCE [LARGE SCALE GENOMIC DNA]</scope>
</reference>
<dbReference type="OrthoDB" id="3176171at2759"/>
<organism evidence="1">
    <name type="scientific">Tetraodon nigroviridis</name>
    <name type="common">Spotted green pufferfish</name>
    <name type="synonym">Chelonodon nigroviridis</name>
    <dbReference type="NCBI Taxonomy" id="99883"/>
    <lineage>
        <taxon>Eukaryota</taxon>
        <taxon>Metazoa</taxon>
        <taxon>Chordata</taxon>
        <taxon>Craniata</taxon>
        <taxon>Vertebrata</taxon>
        <taxon>Euteleostomi</taxon>
        <taxon>Actinopterygii</taxon>
        <taxon>Neopterygii</taxon>
        <taxon>Teleostei</taxon>
        <taxon>Neoteleostei</taxon>
        <taxon>Acanthomorphata</taxon>
        <taxon>Eupercaria</taxon>
        <taxon>Tetraodontiformes</taxon>
        <taxon>Tetradontoidea</taxon>
        <taxon>Tetraodontidae</taxon>
        <taxon>Tetraodon</taxon>
    </lineage>
</organism>
<dbReference type="KEGG" id="tng:GSTEN00001833G001"/>
<protein>
    <submittedName>
        <fullName evidence="1">(spotted green pufferfish) hypothetical protein</fullName>
    </submittedName>
</protein>
<evidence type="ECO:0000313" key="2">
    <source>
        <dbReference type="EMBL" id="CAG11980.1"/>
    </source>
</evidence>
<gene>
    <name evidence="1" type="ORF">GSTENG00001833001</name>
    <name evidence="2" type="ORF">GSTENG00034098001</name>
</gene>
<dbReference type="EMBL" id="CAAE01004846">
    <property type="protein sequence ID" value="CAF88483.1"/>
    <property type="molecule type" value="Genomic_DNA"/>
</dbReference>
<dbReference type="EMBL" id="CAAE01015044">
    <property type="protein sequence ID" value="CAG11980.1"/>
    <property type="molecule type" value="Genomic_DNA"/>
</dbReference>
<dbReference type="AlphaFoldDB" id="Q4TF49"/>
<comment type="caution">
    <text evidence="1">The sequence shown here is derived from an EMBL/GenBank/DDBJ whole genome shotgun (WGS) entry which is preliminary data.</text>
</comment>
<name>Q4TF49_TETNG</name>
<reference evidence="1" key="2">
    <citation type="submission" date="2004-02" db="EMBL/GenBank/DDBJ databases">
        <authorList>
            <consortium name="Genoscope"/>
            <consortium name="Whitehead Institute Centre for Genome Research"/>
        </authorList>
    </citation>
    <scope>NUCLEOTIDE SEQUENCE</scope>
</reference>
<proteinExistence type="predicted"/>